<evidence type="ECO:0000313" key="2">
    <source>
        <dbReference type="Proteomes" id="UP000295252"/>
    </source>
</evidence>
<keyword evidence="2" id="KW-1185">Reference proteome</keyword>
<dbReference type="Proteomes" id="UP000295252">
    <property type="component" value="Chromosome V"/>
</dbReference>
<dbReference type="Gene3D" id="2.40.50.140">
    <property type="entry name" value="Nucleic acid-binding proteins"/>
    <property type="match status" value="1"/>
</dbReference>
<dbReference type="InterPro" id="IPR012340">
    <property type="entry name" value="NA-bd_OB-fold"/>
</dbReference>
<dbReference type="EMBL" id="HG739428">
    <property type="protein sequence ID" value="CDP19080.1"/>
    <property type="molecule type" value="Genomic_DNA"/>
</dbReference>
<gene>
    <name evidence="1" type="ORF">GSCOC_T00002102001</name>
</gene>
<evidence type="ECO:0000313" key="1">
    <source>
        <dbReference type="EMBL" id="CDP19080.1"/>
    </source>
</evidence>
<reference evidence="2" key="1">
    <citation type="journal article" date="2014" name="Science">
        <title>The coffee genome provides insight into the convergent evolution of caffeine biosynthesis.</title>
        <authorList>
            <person name="Denoeud F."/>
            <person name="Carretero-Paulet L."/>
            <person name="Dereeper A."/>
            <person name="Droc G."/>
            <person name="Guyot R."/>
            <person name="Pietrella M."/>
            <person name="Zheng C."/>
            <person name="Alberti A."/>
            <person name="Anthony F."/>
            <person name="Aprea G."/>
            <person name="Aury J.M."/>
            <person name="Bento P."/>
            <person name="Bernard M."/>
            <person name="Bocs S."/>
            <person name="Campa C."/>
            <person name="Cenci A."/>
            <person name="Combes M.C."/>
            <person name="Crouzillat D."/>
            <person name="Da Silva C."/>
            <person name="Daddiego L."/>
            <person name="De Bellis F."/>
            <person name="Dussert S."/>
            <person name="Garsmeur O."/>
            <person name="Gayraud T."/>
            <person name="Guignon V."/>
            <person name="Jahn K."/>
            <person name="Jamilloux V."/>
            <person name="Joet T."/>
            <person name="Labadie K."/>
            <person name="Lan T."/>
            <person name="Leclercq J."/>
            <person name="Lepelley M."/>
            <person name="Leroy T."/>
            <person name="Li L.T."/>
            <person name="Librado P."/>
            <person name="Lopez L."/>
            <person name="Munoz A."/>
            <person name="Noel B."/>
            <person name="Pallavicini A."/>
            <person name="Perrotta G."/>
            <person name="Poncet V."/>
            <person name="Pot D."/>
            <person name="Priyono X."/>
            <person name="Rigoreau M."/>
            <person name="Rouard M."/>
            <person name="Rozas J."/>
            <person name="Tranchant-Dubreuil C."/>
            <person name="VanBuren R."/>
            <person name="Zhang Q."/>
            <person name="Andrade A.C."/>
            <person name="Argout X."/>
            <person name="Bertrand B."/>
            <person name="de Kochko A."/>
            <person name="Graziosi G."/>
            <person name="Henry R.J."/>
            <person name="Jayarama X."/>
            <person name="Ming R."/>
            <person name="Nagai C."/>
            <person name="Rounsley S."/>
            <person name="Sankoff D."/>
            <person name="Giuliano G."/>
            <person name="Albert V.A."/>
            <person name="Wincker P."/>
            <person name="Lashermes P."/>
        </authorList>
    </citation>
    <scope>NUCLEOTIDE SEQUENCE [LARGE SCALE GENOMIC DNA]</scope>
    <source>
        <strain evidence="2">cv. DH200-94</strain>
    </source>
</reference>
<dbReference type="InParanoid" id="A0A068VE27"/>
<name>A0A068VE27_COFCA</name>
<dbReference type="AlphaFoldDB" id="A0A068VE27"/>
<sequence>MHGIQNSHGRLLIQKKKIWEQVQPHLGTDDSCIAALGMHTMRTTDGVVVCRSLKNARIS</sequence>
<dbReference type="STRING" id="49390.A0A068VE27"/>
<accession>A0A068VE27</accession>
<protein>
    <submittedName>
        <fullName evidence="1">Uncharacterized protein</fullName>
    </submittedName>
</protein>
<proteinExistence type="predicted"/>
<dbReference type="Gramene" id="CDP19080">
    <property type="protein sequence ID" value="CDP19080"/>
    <property type="gene ID" value="GSCOC_T00002102001"/>
</dbReference>
<organism evidence="1 2">
    <name type="scientific">Coffea canephora</name>
    <name type="common">Robusta coffee</name>
    <dbReference type="NCBI Taxonomy" id="49390"/>
    <lineage>
        <taxon>Eukaryota</taxon>
        <taxon>Viridiplantae</taxon>
        <taxon>Streptophyta</taxon>
        <taxon>Embryophyta</taxon>
        <taxon>Tracheophyta</taxon>
        <taxon>Spermatophyta</taxon>
        <taxon>Magnoliopsida</taxon>
        <taxon>eudicotyledons</taxon>
        <taxon>Gunneridae</taxon>
        <taxon>Pentapetalae</taxon>
        <taxon>asterids</taxon>
        <taxon>lamiids</taxon>
        <taxon>Gentianales</taxon>
        <taxon>Rubiaceae</taxon>
        <taxon>Ixoroideae</taxon>
        <taxon>Gardenieae complex</taxon>
        <taxon>Bertiereae - Coffeeae clade</taxon>
        <taxon>Coffeeae</taxon>
        <taxon>Coffea</taxon>
    </lineage>
</organism>
<dbReference type="PhylomeDB" id="A0A068VE27"/>